<dbReference type="PANTHER" id="PTHR30005">
    <property type="entry name" value="EXOPOLYPHOSPHATASE"/>
    <property type="match status" value="1"/>
</dbReference>
<sequence length="506" mass="53710">MRRFRPRPPAPAPEEVSRRDVAVIDVGSNSVRLVQFRLEGRALWPVFNEKVMAGLGRGARQSGELNPEGVETALRALRRFAHLLDAKGVEDRHVTATAAVRDCADGPGFIARVQADTGLEIEVLSGEEEGRRSALGVLAGIGEGHGLAGDLGGSSLELTPVEGRRAGPAVTLPLGPLAMLNGSISEPSLKEAIDAALASAAPQLELSGPTFYAVGGAWRALAHLAMALDDYPLVLLHQYALTPAQVARAADFAITQSEASLAAVPGVSSKRAALLPYAALLMRRILKKGRFDKVVFSAFGLREGVVCARDLRLITEGDPLLAGAEALASQASPEPDFGPALAEWIEPAFAGEPVLFGPERDRVLRGACARLADLGGRMHPDHRAELASTQTLYAPFGGVNHAERGFLALAMHHRYAGRKLRDETCPSRRLLDESQETGAMKLGLALRLGAALSGRSAPVLEAFRLDRSGQELVLRVDPGSEGLVIERARTRFDALAGALGLQPQVI</sequence>
<reference evidence="3 4" key="1">
    <citation type="submission" date="2019-09" db="EMBL/GenBank/DDBJ databases">
        <authorList>
            <person name="Kevbrin V."/>
            <person name="Grouzdev D.S."/>
        </authorList>
    </citation>
    <scope>NUCLEOTIDE SEQUENCE [LARGE SCALE GENOMIC DNA]</scope>
    <source>
        <strain evidence="3 4">G-192</strain>
    </source>
</reference>
<dbReference type="EMBL" id="VWOJ01000001">
    <property type="protein sequence ID" value="KAA5804580.1"/>
    <property type="molecule type" value="Genomic_DNA"/>
</dbReference>
<dbReference type="Pfam" id="PF02541">
    <property type="entry name" value="Ppx-GppA"/>
    <property type="match status" value="1"/>
</dbReference>
<organism evidence="3 4">
    <name type="scientific">Alkalicaulis satelles</name>
    <dbReference type="NCBI Taxonomy" id="2609175"/>
    <lineage>
        <taxon>Bacteria</taxon>
        <taxon>Pseudomonadati</taxon>
        <taxon>Pseudomonadota</taxon>
        <taxon>Alphaproteobacteria</taxon>
        <taxon>Maricaulales</taxon>
        <taxon>Maricaulaceae</taxon>
        <taxon>Alkalicaulis</taxon>
    </lineage>
</organism>
<dbReference type="Pfam" id="PF21697">
    <property type="entry name" value="Ppx_C"/>
    <property type="match status" value="1"/>
</dbReference>
<evidence type="ECO:0000259" key="2">
    <source>
        <dbReference type="Pfam" id="PF21697"/>
    </source>
</evidence>
<evidence type="ECO:0000313" key="3">
    <source>
        <dbReference type="EMBL" id="KAA5804580.1"/>
    </source>
</evidence>
<feature type="domain" description="Exopolyphosphatase C-terminal" evidence="2">
    <location>
        <begin position="320"/>
        <end position="500"/>
    </location>
</feature>
<protein>
    <submittedName>
        <fullName evidence="3">Ppx/GppA family phosphatase</fullName>
    </submittedName>
</protein>
<dbReference type="InterPro" id="IPR003695">
    <property type="entry name" value="Ppx_GppA_N"/>
</dbReference>
<dbReference type="InterPro" id="IPR043129">
    <property type="entry name" value="ATPase_NBD"/>
</dbReference>
<evidence type="ECO:0000313" key="4">
    <source>
        <dbReference type="Proteomes" id="UP000325122"/>
    </source>
</evidence>
<feature type="domain" description="Ppx/GppA phosphatase N-terminal" evidence="1">
    <location>
        <begin position="43"/>
        <end position="307"/>
    </location>
</feature>
<name>A0A5M6ZJR4_9PROT</name>
<dbReference type="InterPro" id="IPR048951">
    <property type="entry name" value="Ppx_C"/>
</dbReference>
<dbReference type="SUPFAM" id="SSF53067">
    <property type="entry name" value="Actin-like ATPase domain"/>
    <property type="match status" value="2"/>
</dbReference>
<dbReference type="RefSeq" id="WP_150021611.1">
    <property type="nucleotide sequence ID" value="NZ_VWOJ01000001.1"/>
</dbReference>
<dbReference type="Gene3D" id="3.30.420.40">
    <property type="match status" value="1"/>
</dbReference>
<dbReference type="SUPFAM" id="SSF109604">
    <property type="entry name" value="HD-domain/PDEase-like"/>
    <property type="match status" value="1"/>
</dbReference>
<dbReference type="PANTHER" id="PTHR30005:SF0">
    <property type="entry name" value="RETROGRADE REGULATION PROTEIN 2"/>
    <property type="match status" value="1"/>
</dbReference>
<gene>
    <name evidence="3" type="ORF">F1654_00800</name>
</gene>
<dbReference type="Proteomes" id="UP000325122">
    <property type="component" value="Unassembled WGS sequence"/>
</dbReference>
<accession>A0A5M6ZJR4</accession>
<dbReference type="Gene3D" id="1.10.3210.10">
    <property type="entry name" value="Hypothetical protein af1432"/>
    <property type="match status" value="1"/>
</dbReference>
<dbReference type="Gene3D" id="3.30.420.150">
    <property type="entry name" value="Exopolyphosphatase. Domain 2"/>
    <property type="match status" value="1"/>
</dbReference>
<keyword evidence="4" id="KW-1185">Reference proteome</keyword>
<comment type="caution">
    <text evidence="3">The sequence shown here is derived from an EMBL/GenBank/DDBJ whole genome shotgun (WGS) entry which is preliminary data.</text>
</comment>
<dbReference type="CDD" id="cd24052">
    <property type="entry name" value="ASKHA_NBD_HpPPX-GppA-like"/>
    <property type="match status" value="1"/>
</dbReference>
<dbReference type="GO" id="GO:0016462">
    <property type="term" value="F:pyrophosphatase activity"/>
    <property type="evidence" value="ECO:0007669"/>
    <property type="project" value="TreeGrafter"/>
</dbReference>
<dbReference type="InterPro" id="IPR050273">
    <property type="entry name" value="GppA/Ppx_hydrolase"/>
</dbReference>
<proteinExistence type="predicted"/>
<dbReference type="AlphaFoldDB" id="A0A5M6ZJR4"/>
<evidence type="ECO:0000259" key="1">
    <source>
        <dbReference type="Pfam" id="PF02541"/>
    </source>
</evidence>